<evidence type="ECO:0000256" key="3">
    <source>
        <dbReference type="ARBA" id="ARBA00022448"/>
    </source>
</evidence>
<dbReference type="GO" id="GO:0043190">
    <property type="term" value="C:ATP-binding cassette (ABC) transporter complex"/>
    <property type="evidence" value="ECO:0007669"/>
    <property type="project" value="InterPro"/>
</dbReference>
<dbReference type="Gene3D" id="3.40.190.10">
    <property type="entry name" value="Periplasmic binding protein-like II"/>
    <property type="match status" value="1"/>
</dbReference>
<reference evidence="6 7" key="1">
    <citation type="submission" date="2017-02" db="EMBL/GenBank/DDBJ databases">
        <authorList>
            <person name="Peterson S.W."/>
        </authorList>
    </citation>
    <scope>NUCLEOTIDE SEQUENCE [LARGE SCALE GENOMIC DNA]</scope>
    <source>
        <strain evidence="6 7">M1</strain>
    </source>
</reference>
<dbReference type="Proteomes" id="UP000190285">
    <property type="component" value="Unassembled WGS sequence"/>
</dbReference>
<dbReference type="PROSITE" id="PS51257">
    <property type="entry name" value="PROKAR_LIPOPROTEIN"/>
    <property type="match status" value="1"/>
</dbReference>
<proteinExistence type="inferred from homology"/>
<feature type="domain" description="Solute-binding protein family 5" evidence="5">
    <location>
        <begin position="83"/>
        <end position="432"/>
    </location>
</feature>
<keyword evidence="3" id="KW-0813">Transport</keyword>
<organism evidence="6 7">
    <name type="scientific">Maledivibacter halophilus</name>
    <dbReference type="NCBI Taxonomy" id="36842"/>
    <lineage>
        <taxon>Bacteria</taxon>
        <taxon>Bacillati</taxon>
        <taxon>Bacillota</taxon>
        <taxon>Clostridia</taxon>
        <taxon>Peptostreptococcales</taxon>
        <taxon>Caminicellaceae</taxon>
        <taxon>Maledivibacter</taxon>
    </lineage>
</organism>
<keyword evidence="4" id="KW-0732">Signal</keyword>
<comment type="similarity">
    <text evidence="2">Belongs to the bacterial solute-binding protein 5 family.</text>
</comment>
<evidence type="ECO:0000259" key="5">
    <source>
        <dbReference type="Pfam" id="PF00496"/>
    </source>
</evidence>
<dbReference type="PANTHER" id="PTHR30290">
    <property type="entry name" value="PERIPLASMIC BINDING COMPONENT OF ABC TRANSPORTER"/>
    <property type="match status" value="1"/>
</dbReference>
<dbReference type="CDD" id="cd08499">
    <property type="entry name" value="PBP2_Ylib_like"/>
    <property type="match status" value="1"/>
</dbReference>
<dbReference type="SUPFAM" id="SSF53850">
    <property type="entry name" value="Periplasmic binding protein-like II"/>
    <property type="match status" value="1"/>
</dbReference>
<dbReference type="PROSITE" id="PS01040">
    <property type="entry name" value="SBP_BACTERIAL_5"/>
    <property type="match status" value="1"/>
</dbReference>
<dbReference type="InterPro" id="IPR039424">
    <property type="entry name" value="SBP_5"/>
</dbReference>
<protein>
    <submittedName>
        <fullName evidence="6">Peptide/nickel transport system substrate-binding protein</fullName>
    </submittedName>
</protein>
<dbReference type="Gene3D" id="3.10.105.10">
    <property type="entry name" value="Dipeptide-binding Protein, Domain 3"/>
    <property type="match status" value="1"/>
</dbReference>
<dbReference type="GO" id="GO:1904680">
    <property type="term" value="F:peptide transmembrane transporter activity"/>
    <property type="evidence" value="ECO:0007669"/>
    <property type="project" value="TreeGrafter"/>
</dbReference>
<dbReference type="InterPro" id="IPR023765">
    <property type="entry name" value="SBP_5_CS"/>
</dbReference>
<evidence type="ECO:0000313" key="6">
    <source>
        <dbReference type="EMBL" id="SKC90188.1"/>
    </source>
</evidence>
<gene>
    <name evidence="6" type="ORF">SAMN02194393_05131</name>
</gene>
<dbReference type="InterPro" id="IPR000914">
    <property type="entry name" value="SBP_5_dom"/>
</dbReference>
<evidence type="ECO:0000256" key="1">
    <source>
        <dbReference type="ARBA" id="ARBA00004193"/>
    </source>
</evidence>
<dbReference type="RefSeq" id="WP_079495719.1">
    <property type="nucleotide sequence ID" value="NZ_FUZT01000021.1"/>
</dbReference>
<dbReference type="STRING" id="36842.SAMN02194393_05131"/>
<dbReference type="EMBL" id="FUZT01000021">
    <property type="protein sequence ID" value="SKC90188.1"/>
    <property type="molecule type" value="Genomic_DNA"/>
</dbReference>
<dbReference type="GO" id="GO:0015833">
    <property type="term" value="P:peptide transport"/>
    <property type="evidence" value="ECO:0007669"/>
    <property type="project" value="TreeGrafter"/>
</dbReference>
<evidence type="ECO:0000256" key="2">
    <source>
        <dbReference type="ARBA" id="ARBA00005695"/>
    </source>
</evidence>
<dbReference type="Gene3D" id="3.90.76.10">
    <property type="entry name" value="Dipeptide-binding Protein, Domain 1"/>
    <property type="match status" value="1"/>
</dbReference>
<comment type="subcellular location">
    <subcellularLocation>
        <location evidence="1">Cell membrane</location>
        <topology evidence="1">Lipid-anchor</topology>
    </subcellularLocation>
</comment>
<evidence type="ECO:0000256" key="4">
    <source>
        <dbReference type="ARBA" id="ARBA00022729"/>
    </source>
</evidence>
<keyword evidence="7" id="KW-1185">Reference proteome</keyword>
<dbReference type="OrthoDB" id="9772924at2"/>
<sequence>MFNKKIKKILLLIMIMTLGFAIMTGCGGSKSAAKEGEEKNTLIVGLAAEPKGIDPHPVNDVPSGNALVQIYETLITQDVDMNIQPLLAETWKQIDDLTWEFKLKKGVKFHNGEELKASDVKFSFQRACESARIGHIVGMIDADNIEIIDDYTVRIPTKEPFSALLPSLCHTGGMILSEKAVNEAGEAYGEKPVGTGPFKFVEWKRGDSLIFERFDDYHGEKAKIKKLVMRVIPERTNRVIELETGGIDVCYDIGANDITRLEENEDIEVYRKISFSTGYLGMNCLDDKFKDARVRQAVNYALDVDAMVNSVLKGVGTVAKGPLTPNVPGANLELKPYGHDIEKAKQLLKEAGFENGLKTELWTNENKDRINMAEIIQAQLKEVGIDVEVKILEWGAMLEGLNNKEHEMLILGWNNSTGDPDIGLYAPFHSSKHGKGGNRVCYTNKRVDELLDLGRKTFDTEKRNEIYYEVQEIIYNEAAWGLLYNKEVVLGAKKNLKGLKVWPNNKHRFDFVYFGE</sequence>
<dbReference type="AlphaFoldDB" id="A0A1T5MQL9"/>
<accession>A0A1T5MQL9</accession>
<dbReference type="GO" id="GO:0042597">
    <property type="term" value="C:periplasmic space"/>
    <property type="evidence" value="ECO:0007669"/>
    <property type="project" value="UniProtKB-ARBA"/>
</dbReference>
<dbReference type="PANTHER" id="PTHR30290:SF9">
    <property type="entry name" value="OLIGOPEPTIDE-BINDING PROTEIN APPA"/>
    <property type="match status" value="1"/>
</dbReference>
<dbReference type="Pfam" id="PF00496">
    <property type="entry name" value="SBP_bac_5"/>
    <property type="match status" value="1"/>
</dbReference>
<dbReference type="InterPro" id="IPR030678">
    <property type="entry name" value="Peptide/Ni-bd"/>
</dbReference>
<evidence type="ECO:0000313" key="7">
    <source>
        <dbReference type="Proteomes" id="UP000190285"/>
    </source>
</evidence>
<dbReference type="PIRSF" id="PIRSF002741">
    <property type="entry name" value="MppA"/>
    <property type="match status" value="1"/>
</dbReference>
<name>A0A1T5MQL9_9FIRM</name>